<dbReference type="Gene3D" id="3.30.870.10">
    <property type="entry name" value="Endonuclease Chain A"/>
    <property type="match status" value="1"/>
</dbReference>
<dbReference type="SMART" id="SM00155">
    <property type="entry name" value="PLDc"/>
    <property type="match status" value="1"/>
</dbReference>
<feature type="compositionally biased region" description="Low complexity" evidence="7">
    <location>
        <begin position="258"/>
        <end position="289"/>
    </location>
</feature>
<comment type="caution">
    <text evidence="9">The sequence shown here is derived from an EMBL/GenBank/DDBJ whole genome shotgun (WGS) entry which is preliminary data.</text>
</comment>
<protein>
    <recommendedName>
        <fullName evidence="2">phospholipase D</fullName>
        <ecNumber evidence="2">3.1.4.4</ecNumber>
    </recommendedName>
</protein>
<evidence type="ECO:0000256" key="1">
    <source>
        <dbReference type="ARBA" id="ARBA00000798"/>
    </source>
</evidence>
<name>A0A9P6N1H2_9FUNG</name>
<feature type="compositionally biased region" description="Basic and acidic residues" evidence="7">
    <location>
        <begin position="240"/>
        <end position="250"/>
    </location>
</feature>
<evidence type="ECO:0000256" key="5">
    <source>
        <dbReference type="ARBA" id="ARBA00022963"/>
    </source>
</evidence>
<dbReference type="SUPFAM" id="SSF56024">
    <property type="entry name" value="Phospholipase D/nuclease"/>
    <property type="match status" value="1"/>
</dbReference>
<evidence type="ECO:0000256" key="2">
    <source>
        <dbReference type="ARBA" id="ARBA00012027"/>
    </source>
</evidence>
<dbReference type="EC" id="3.1.4.4" evidence="2"/>
<evidence type="ECO:0000256" key="3">
    <source>
        <dbReference type="ARBA" id="ARBA00022737"/>
    </source>
</evidence>
<keyword evidence="6" id="KW-0443">Lipid metabolism</keyword>
<dbReference type="GO" id="GO:0004630">
    <property type="term" value="F:phospholipase D activity"/>
    <property type="evidence" value="ECO:0007669"/>
    <property type="project" value="UniProtKB-EC"/>
</dbReference>
<feature type="region of interest" description="Disordered" evidence="7">
    <location>
        <begin position="52"/>
        <end position="95"/>
    </location>
</feature>
<reference evidence="9" key="1">
    <citation type="journal article" date="2020" name="Fungal Divers.">
        <title>Resolving the Mortierellaceae phylogeny through synthesis of multi-gene phylogenetics and phylogenomics.</title>
        <authorList>
            <person name="Vandepol N."/>
            <person name="Liber J."/>
            <person name="Desiro A."/>
            <person name="Na H."/>
            <person name="Kennedy M."/>
            <person name="Barry K."/>
            <person name="Grigoriev I.V."/>
            <person name="Miller A.N."/>
            <person name="O'Donnell K."/>
            <person name="Stajich J.E."/>
            <person name="Bonito G."/>
        </authorList>
    </citation>
    <scope>NUCLEOTIDE SEQUENCE</scope>
    <source>
        <strain evidence="9">NRRL 2769</strain>
    </source>
</reference>
<proteinExistence type="predicted"/>
<sequence length="626" mass="70814">MDPLNYQRLHEDPHPGVLVIKLTPADPQPQEQHFSMASSKILVYETEDKIADAQPQPQPQPQSQSQSQPLYEWSGQEQNNRSRISDRKLPSPAQIQGRRVDLVNVVDRVRAAQLNEQKQQLKVIQQAPPQLREQRGQLDKRQPILGDDDHHHFHKHLVSPGAEDKNPEIDLGVSKQIIFRVELQYGDVKWFIGRSLYEFYKLHLTLSSKRFEGVPKFPGQRGEKRFLNHADHTNTTATLLEKEGNDDEKSSTVGGEGSSSSSGIGSSSVSTENVSDIATHTGHTPATTTHGRRRRYRKSSAGLIVDDEVDDFFTEQLYIHSKLMIVDDRIVIYGSANLNDRSQMGNRDSEIAIYIKDTEMVNSTMDGKPEHLGLLTHVEHHAITKASVLLIDLDTPDKDSEELWEELIRKANERLHKDLNQQQQQPHLGNNSLLEISMANGETHNLAKDDETCGIKAYIPDKEEINDIKKWQSSSDAVLKSAKKLTADDPSAAGLVVRDPLHDDCYECWLKQAATTKTGIFQEVFRCVLDDTVHTWDQYKAFIPNPEKVLPGHVAMEGATAEKVKERLKRVTGHLVDFPLRFLNEENLVGTAENAVVHFELNNTYYKVFFCCCKFTRFTPIATCPC</sequence>
<evidence type="ECO:0000256" key="6">
    <source>
        <dbReference type="ARBA" id="ARBA00023098"/>
    </source>
</evidence>
<evidence type="ECO:0000259" key="8">
    <source>
        <dbReference type="PROSITE" id="PS50035"/>
    </source>
</evidence>
<dbReference type="EMBL" id="JAAAID010000150">
    <property type="protein sequence ID" value="KAG0021611.1"/>
    <property type="molecule type" value="Genomic_DNA"/>
</dbReference>
<dbReference type="AlphaFoldDB" id="A0A9P6N1H2"/>
<organism evidence="9 10">
    <name type="scientific">Entomortierella chlamydospora</name>
    <dbReference type="NCBI Taxonomy" id="101097"/>
    <lineage>
        <taxon>Eukaryota</taxon>
        <taxon>Fungi</taxon>
        <taxon>Fungi incertae sedis</taxon>
        <taxon>Mucoromycota</taxon>
        <taxon>Mortierellomycotina</taxon>
        <taxon>Mortierellomycetes</taxon>
        <taxon>Mortierellales</taxon>
        <taxon>Mortierellaceae</taxon>
        <taxon>Entomortierella</taxon>
    </lineage>
</organism>
<dbReference type="Proteomes" id="UP000703661">
    <property type="component" value="Unassembled WGS sequence"/>
</dbReference>
<keyword evidence="10" id="KW-1185">Reference proteome</keyword>
<evidence type="ECO:0000313" key="9">
    <source>
        <dbReference type="EMBL" id="KAG0021611.1"/>
    </source>
</evidence>
<keyword evidence="3" id="KW-0677">Repeat</keyword>
<feature type="compositionally biased region" description="Basic and acidic residues" evidence="7">
    <location>
        <begin position="221"/>
        <end position="232"/>
    </location>
</feature>
<dbReference type="InterPro" id="IPR001736">
    <property type="entry name" value="PLipase_D/transphosphatidylase"/>
</dbReference>
<evidence type="ECO:0000256" key="4">
    <source>
        <dbReference type="ARBA" id="ARBA00022801"/>
    </source>
</evidence>
<dbReference type="GO" id="GO:0009395">
    <property type="term" value="P:phospholipid catabolic process"/>
    <property type="evidence" value="ECO:0007669"/>
    <property type="project" value="TreeGrafter"/>
</dbReference>
<gene>
    <name evidence="9" type="ORF">BGZ80_002078</name>
</gene>
<dbReference type="PROSITE" id="PS50035">
    <property type="entry name" value="PLD"/>
    <property type="match status" value="1"/>
</dbReference>
<keyword evidence="4" id="KW-0378">Hydrolase</keyword>
<feature type="region of interest" description="Disordered" evidence="7">
    <location>
        <begin position="213"/>
        <end position="296"/>
    </location>
</feature>
<dbReference type="Pfam" id="PF00614">
    <property type="entry name" value="PLDc"/>
    <property type="match status" value="1"/>
</dbReference>
<evidence type="ECO:0000313" key="10">
    <source>
        <dbReference type="Proteomes" id="UP000703661"/>
    </source>
</evidence>
<dbReference type="PANTHER" id="PTHR18896:SF76">
    <property type="entry name" value="PHOSPHOLIPASE"/>
    <property type="match status" value="1"/>
</dbReference>
<keyword evidence="5" id="KW-0442">Lipid degradation</keyword>
<comment type="catalytic activity">
    <reaction evidence="1">
        <text>a 1,2-diacyl-sn-glycero-3-phosphocholine + H2O = a 1,2-diacyl-sn-glycero-3-phosphate + choline + H(+)</text>
        <dbReference type="Rhea" id="RHEA:14445"/>
        <dbReference type="ChEBI" id="CHEBI:15354"/>
        <dbReference type="ChEBI" id="CHEBI:15377"/>
        <dbReference type="ChEBI" id="CHEBI:15378"/>
        <dbReference type="ChEBI" id="CHEBI:57643"/>
        <dbReference type="ChEBI" id="CHEBI:58608"/>
        <dbReference type="EC" id="3.1.4.4"/>
    </reaction>
</comment>
<dbReference type="InterPro" id="IPR015679">
    <property type="entry name" value="PLipase_D_fam"/>
</dbReference>
<accession>A0A9P6N1H2</accession>
<evidence type="ECO:0000256" key="7">
    <source>
        <dbReference type="SAM" id="MobiDB-lite"/>
    </source>
</evidence>
<feature type="domain" description="PLD phosphodiesterase" evidence="8">
    <location>
        <begin position="315"/>
        <end position="342"/>
    </location>
</feature>
<dbReference type="PANTHER" id="PTHR18896">
    <property type="entry name" value="PHOSPHOLIPASE D"/>
    <property type="match status" value="1"/>
</dbReference>